<feature type="repeat" description="Solcar" evidence="8">
    <location>
        <begin position="120"/>
        <end position="207"/>
    </location>
</feature>
<evidence type="ECO:0000256" key="3">
    <source>
        <dbReference type="ARBA" id="ARBA00022448"/>
    </source>
</evidence>
<dbReference type="InterPro" id="IPR044712">
    <property type="entry name" value="SLC25A32-like"/>
</dbReference>
<organism evidence="10 11">
    <name type="scientific">Dictyostelium firmibasis</name>
    <dbReference type="NCBI Taxonomy" id="79012"/>
    <lineage>
        <taxon>Eukaryota</taxon>
        <taxon>Amoebozoa</taxon>
        <taxon>Evosea</taxon>
        <taxon>Eumycetozoa</taxon>
        <taxon>Dictyostelia</taxon>
        <taxon>Dictyosteliales</taxon>
        <taxon>Dictyosteliaceae</taxon>
        <taxon>Dictyostelium</taxon>
    </lineage>
</organism>
<comment type="caution">
    <text evidence="10">The sequence shown here is derived from an EMBL/GenBank/DDBJ whole genome shotgun (WGS) entry which is preliminary data.</text>
</comment>
<proteinExistence type="inferred from homology"/>
<evidence type="ECO:0000256" key="1">
    <source>
        <dbReference type="ARBA" id="ARBA00004141"/>
    </source>
</evidence>
<keyword evidence="6" id="KW-1133">Transmembrane helix</keyword>
<evidence type="ECO:0000256" key="2">
    <source>
        <dbReference type="ARBA" id="ARBA00006375"/>
    </source>
</evidence>
<sequence length="317" mass="35352">MSVTSDKIKLPPYIEGTSALLGSTVATAFLQPFDFLKVRLQGSGFASSSGNSSGSGEITKIKRVGVIETCKNVLKNEGIKQFWRGSSPTIVASGIAWGTYMHFYETYKNILKTKQNVTQLDTFNHFICAVGASASQVFITNPIFLIKTRMQLQTPGSPTYYTGIFDGIKKTVKIEGFKGLYKGVIPSLWLTFHGGIQMSSYEHIKYYFSTSSSKSLDSLNASEIFIASSVSKLLASTILYPFQVVKTRLQDERNIPNQNNVKVYNGTKDVIFKILKNEGITGFYRGFVPNTIKVIPNTSITLLVYEEIKKMFQLYYK</sequence>
<feature type="repeat" description="Solcar" evidence="8">
    <location>
        <begin position="219"/>
        <end position="311"/>
    </location>
</feature>
<keyword evidence="5" id="KW-0677">Repeat</keyword>
<dbReference type="GO" id="GO:0055085">
    <property type="term" value="P:transmembrane transport"/>
    <property type="evidence" value="ECO:0007669"/>
    <property type="project" value="InterPro"/>
</dbReference>
<keyword evidence="7 8" id="KW-0472">Membrane</keyword>
<comment type="subcellular location">
    <subcellularLocation>
        <location evidence="1">Membrane</location>
        <topology evidence="1">Multi-pass membrane protein</topology>
    </subcellularLocation>
</comment>
<dbReference type="EMBL" id="JAVFKY010000002">
    <property type="protein sequence ID" value="KAK5581393.1"/>
    <property type="molecule type" value="Genomic_DNA"/>
</dbReference>
<dbReference type="FunFam" id="1.50.40.10:FF:000295">
    <property type="entry name" value="Mitochondrial substrate carrier family protein M"/>
    <property type="match status" value="1"/>
</dbReference>
<evidence type="ECO:0000313" key="11">
    <source>
        <dbReference type="Proteomes" id="UP001344447"/>
    </source>
</evidence>
<dbReference type="InterPro" id="IPR023395">
    <property type="entry name" value="MCP_dom_sf"/>
</dbReference>
<protein>
    <submittedName>
        <fullName evidence="10">Uncharacterized protein</fullName>
    </submittedName>
</protein>
<gene>
    <name evidence="10" type="ORF">RB653_001425</name>
</gene>
<reference evidence="10 11" key="1">
    <citation type="submission" date="2023-11" db="EMBL/GenBank/DDBJ databases">
        <title>Dfirmibasis_genome.</title>
        <authorList>
            <person name="Edelbroek B."/>
            <person name="Kjellin J."/>
            <person name="Jerlstrom-Hultqvist J."/>
            <person name="Soderbom F."/>
        </authorList>
    </citation>
    <scope>NUCLEOTIDE SEQUENCE [LARGE SCALE GENOMIC DNA]</scope>
    <source>
        <strain evidence="10 11">TNS-C-14</strain>
    </source>
</reference>
<dbReference type="AlphaFoldDB" id="A0AAN7U448"/>
<dbReference type="Proteomes" id="UP001344447">
    <property type="component" value="Unassembled WGS sequence"/>
</dbReference>
<dbReference type="GO" id="GO:0006862">
    <property type="term" value="P:nucleotide transport"/>
    <property type="evidence" value="ECO:0007669"/>
    <property type="project" value="InterPro"/>
</dbReference>
<accession>A0AAN7U448</accession>
<dbReference type="PROSITE" id="PS50920">
    <property type="entry name" value="SOLCAR"/>
    <property type="match status" value="3"/>
</dbReference>
<name>A0AAN7U448_9MYCE</name>
<feature type="repeat" description="Solcar" evidence="8">
    <location>
        <begin position="10"/>
        <end position="110"/>
    </location>
</feature>
<dbReference type="PANTHER" id="PTHR45683">
    <property type="entry name" value="MITOCHONDRIAL NICOTINAMIDE ADENINE DINUCLEOTIDE TRANSPORTER 1-RELATED-RELATED"/>
    <property type="match status" value="1"/>
</dbReference>
<dbReference type="Pfam" id="PF00153">
    <property type="entry name" value="Mito_carr"/>
    <property type="match status" value="3"/>
</dbReference>
<keyword evidence="3 9" id="KW-0813">Transport</keyword>
<evidence type="ECO:0000256" key="9">
    <source>
        <dbReference type="RuleBase" id="RU000488"/>
    </source>
</evidence>
<evidence type="ECO:0000256" key="7">
    <source>
        <dbReference type="ARBA" id="ARBA00023136"/>
    </source>
</evidence>
<dbReference type="Gene3D" id="1.50.40.10">
    <property type="entry name" value="Mitochondrial carrier domain"/>
    <property type="match status" value="1"/>
</dbReference>
<evidence type="ECO:0000256" key="6">
    <source>
        <dbReference type="ARBA" id="ARBA00022989"/>
    </source>
</evidence>
<keyword evidence="11" id="KW-1185">Reference proteome</keyword>
<dbReference type="GO" id="GO:0016020">
    <property type="term" value="C:membrane"/>
    <property type="evidence" value="ECO:0007669"/>
    <property type="project" value="UniProtKB-SubCell"/>
</dbReference>
<dbReference type="InterPro" id="IPR018108">
    <property type="entry name" value="MCP_transmembrane"/>
</dbReference>
<evidence type="ECO:0000256" key="8">
    <source>
        <dbReference type="PROSITE-ProRule" id="PRU00282"/>
    </source>
</evidence>
<comment type="similarity">
    <text evidence="2 9">Belongs to the mitochondrial carrier (TC 2.A.29) family.</text>
</comment>
<evidence type="ECO:0000313" key="10">
    <source>
        <dbReference type="EMBL" id="KAK5581393.1"/>
    </source>
</evidence>
<dbReference type="SUPFAM" id="SSF103506">
    <property type="entry name" value="Mitochondrial carrier"/>
    <property type="match status" value="1"/>
</dbReference>
<evidence type="ECO:0000256" key="5">
    <source>
        <dbReference type="ARBA" id="ARBA00022737"/>
    </source>
</evidence>
<evidence type="ECO:0000256" key="4">
    <source>
        <dbReference type="ARBA" id="ARBA00022692"/>
    </source>
</evidence>
<keyword evidence="4 8" id="KW-0812">Transmembrane</keyword>